<sequence>MTDSNEFQPSQKSLEDIKEIDKTLQELGKWLQRAKFEPGKTEKTENCAENMLAAAKPLLDALGFKGPKRYNVLRIHGPNTTRIRNVDIVPIQVWGLDLMLDGKELKPKTIIHITKGVDIEVAKGSISDLLIIAD</sequence>
<keyword evidence="2" id="KW-1185">Reference proteome</keyword>
<protein>
    <submittedName>
        <fullName evidence="1">Uncharacterized protein</fullName>
    </submittedName>
</protein>
<organism evidence="1 2">
    <name type="scientific">Phialocephala subalpina</name>
    <dbReference type="NCBI Taxonomy" id="576137"/>
    <lineage>
        <taxon>Eukaryota</taxon>
        <taxon>Fungi</taxon>
        <taxon>Dikarya</taxon>
        <taxon>Ascomycota</taxon>
        <taxon>Pezizomycotina</taxon>
        <taxon>Leotiomycetes</taxon>
        <taxon>Helotiales</taxon>
        <taxon>Mollisiaceae</taxon>
        <taxon>Phialocephala</taxon>
        <taxon>Phialocephala fortinii species complex</taxon>
    </lineage>
</organism>
<evidence type="ECO:0000313" key="1">
    <source>
        <dbReference type="EMBL" id="CZR53612.1"/>
    </source>
</evidence>
<dbReference type="OrthoDB" id="10339819at2759"/>
<accession>A0A1L7WLG1</accession>
<name>A0A1L7WLG1_9HELO</name>
<dbReference type="AlphaFoldDB" id="A0A1L7WLG1"/>
<gene>
    <name evidence="1" type="ORF">PAC_03492</name>
</gene>
<dbReference type="EMBL" id="FJOG01000004">
    <property type="protein sequence ID" value="CZR53612.1"/>
    <property type="molecule type" value="Genomic_DNA"/>
</dbReference>
<proteinExistence type="predicted"/>
<evidence type="ECO:0000313" key="2">
    <source>
        <dbReference type="Proteomes" id="UP000184330"/>
    </source>
</evidence>
<dbReference type="Proteomes" id="UP000184330">
    <property type="component" value="Unassembled WGS sequence"/>
</dbReference>
<reference evidence="1 2" key="1">
    <citation type="submission" date="2016-03" db="EMBL/GenBank/DDBJ databases">
        <authorList>
            <person name="Ploux O."/>
        </authorList>
    </citation>
    <scope>NUCLEOTIDE SEQUENCE [LARGE SCALE GENOMIC DNA]</scope>
    <source>
        <strain evidence="1 2">UAMH 11012</strain>
    </source>
</reference>